<dbReference type="Proteomes" id="UP001589774">
    <property type="component" value="Unassembled WGS sequence"/>
</dbReference>
<dbReference type="Pfam" id="PF01433">
    <property type="entry name" value="Peptidase_M1"/>
    <property type="match status" value="1"/>
</dbReference>
<protein>
    <submittedName>
        <fullName evidence="2">M1 family metallopeptidase</fullName>
        <ecNumber evidence="2">3.4.11.-</ecNumber>
    </submittedName>
</protein>
<evidence type="ECO:0000259" key="1">
    <source>
        <dbReference type="Pfam" id="PF01433"/>
    </source>
</evidence>
<dbReference type="SUPFAM" id="SSF55486">
    <property type="entry name" value="Metalloproteases ('zincins'), catalytic domain"/>
    <property type="match status" value="1"/>
</dbReference>
<keyword evidence="2" id="KW-0645">Protease</keyword>
<proteinExistence type="predicted"/>
<dbReference type="InterPro" id="IPR027268">
    <property type="entry name" value="Peptidase_M4/M1_CTD_sf"/>
</dbReference>
<sequence>MKMNFNKTLILVYFVFGIAECFAQDILRIDSSFSKAVRKGTRTLNGIPGNKYWQNTADYKLKVKFEPKTRLLIGTAEIDYRNNSPDTLSEIWFKLYANIYKKGVNRKSKIEKKDLGDGLTLKKIVVDKHAIENHDVIIDGTNMKLQNAEVLPHSSAHFRIDYEYTLNEGSHLRTGKIDNGAYFIAYFFPRVAVYDDIDGWNKYPYTGEEEFYNDFCNFEAAIEVPDGYALWATGDLKNGKKIYQKQINDRVEYAGISDTIVNVIDEQDIKSNAVTKRKSFNTFKFEAKQVTDFAFALSNHYVWKSVSLVVDSLTGRRTRVDAVYNPIHEDYNEVIDFAAKTVEGMSFHFPAWPFPYSHMTVFDGLDQMEYPMMANDNPTKTREDAITLTNHEIFHTMFPFYMGTNETKYGWMDEGWATIGEWKLSNYVDSSYVDDYGIQATAKSSGDRNDTPIMTLTTDLKGGGAFTNSYPKPALGYLYLEGYLGKELFRNALHHYIKTWQGKHPQPLDFFRAMNAGSGENLDWFWNRWFYEEGMLDLAIQRVVKQENDEYLITVKNKSNKPLPIYLTVYYSDGSTEKINRSIGIWKDGGRTVSLFLNTQKKIKSVALGNTYVPDKNNQDNVFYVN</sequence>
<feature type="domain" description="Peptidase M1 membrane alanine aminopeptidase" evidence="1">
    <location>
        <begin position="377"/>
        <end position="529"/>
    </location>
</feature>
<organism evidence="2 3">
    <name type="scientific">Olivibacter oleidegradans</name>
    <dbReference type="NCBI Taxonomy" id="760123"/>
    <lineage>
        <taxon>Bacteria</taxon>
        <taxon>Pseudomonadati</taxon>
        <taxon>Bacteroidota</taxon>
        <taxon>Sphingobacteriia</taxon>
        <taxon>Sphingobacteriales</taxon>
        <taxon>Sphingobacteriaceae</taxon>
        <taxon>Olivibacter</taxon>
    </lineage>
</organism>
<dbReference type="Gene3D" id="1.10.390.10">
    <property type="entry name" value="Neutral Protease Domain 2"/>
    <property type="match status" value="1"/>
</dbReference>
<reference evidence="2 3" key="1">
    <citation type="submission" date="2024-09" db="EMBL/GenBank/DDBJ databases">
        <authorList>
            <person name="Sun Q."/>
            <person name="Mori K."/>
        </authorList>
    </citation>
    <scope>NUCLEOTIDE SEQUENCE [LARGE SCALE GENOMIC DNA]</scope>
    <source>
        <strain evidence="2 3">CCM 7765</strain>
    </source>
</reference>
<evidence type="ECO:0000313" key="3">
    <source>
        <dbReference type="Proteomes" id="UP001589774"/>
    </source>
</evidence>
<dbReference type="EC" id="3.4.11.-" evidence="2"/>
<keyword evidence="2" id="KW-0031">Aminopeptidase</keyword>
<dbReference type="EMBL" id="JBHLWO010000002">
    <property type="protein sequence ID" value="MFC0319720.1"/>
    <property type="molecule type" value="Genomic_DNA"/>
</dbReference>
<accession>A0ABV6HNQ8</accession>
<dbReference type="InterPro" id="IPR014782">
    <property type="entry name" value="Peptidase_M1_dom"/>
</dbReference>
<dbReference type="CDD" id="cd09604">
    <property type="entry name" value="M1_APN_like"/>
    <property type="match status" value="1"/>
</dbReference>
<name>A0ABV6HNQ8_9SPHI</name>
<dbReference type="RefSeq" id="WP_130855750.1">
    <property type="nucleotide sequence ID" value="NZ_JBHLWO010000002.1"/>
</dbReference>
<dbReference type="GO" id="GO:0004177">
    <property type="term" value="F:aminopeptidase activity"/>
    <property type="evidence" value="ECO:0007669"/>
    <property type="project" value="UniProtKB-KW"/>
</dbReference>
<keyword evidence="3" id="KW-1185">Reference proteome</keyword>
<keyword evidence="2" id="KW-0378">Hydrolase</keyword>
<evidence type="ECO:0000313" key="2">
    <source>
        <dbReference type="EMBL" id="MFC0319720.1"/>
    </source>
</evidence>
<gene>
    <name evidence="2" type="ORF">ACFFI0_15465</name>
</gene>
<comment type="caution">
    <text evidence="2">The sequence shown here is derived from an EMBL/GenBank/DDBJ whole genome shotgun (WGS) entry which is preliminary data.</text>
</comment>